<comment type="subcellular location">
    <subcellularLocation>
        <location evidence="1">Membrane</location>
        <topology evidence="1">Multi-pass membrane protein</topology>
    </subcellularLocation>
</comment>
<feature type="transmembrane region" description="Helical" evidence="6">
    <location>
        <begin position="660"/>
        <end position="679"/>
    </location>
</feature>
<comment type="caution">
    <text evidence="7">The sequence shown here is derived from an EMBL/GenBank/DDBJ whole genome shotgun (WGS) entry which is preliminary data.</text>
</comment>
<feature type="compositionally biased region" description="Acidic residues" evidence="5">
    <location>
        <begin position="409"/>
        <end position="424"/>
    </location>
</feature>
<keyword evidence="4 6" id="KW-0472">Membrane</keyword>
<evidence type="ECO:0000256" key="4">
    <source>
        <dbReference type="ARBA" id="ARBA00023136"/>
    </source>
</evidence>
<sequence>MPDALYVRTRLSGPGAPTTVPLPSNALSLQHACAPASNWLDSHETRPAPLSRDACSAQVPSPPLLAQPPPSPPTAATVREATFTATSCQQVSRTQCLPTLPSLAAALGDAAAALPPGNTTAQLEGDSDVRALLQALESILRCFTSGGNSSTGAPSSPAAAASTPPPPSPEACTAAALAAHPSAARAFNATFTPACASLSSVACVLRPGCALEAHGDHFDCIRSRTFASAYVAAGLAGPEGDVLAGTAQRLADGCRAGVATCGQSQVSLVARPAAADALARLLASKAPSTEGQDPAKEAAHDEHDDHGHEEEAKDSQPLRIAGVFVILVAGLAGCSLPVVFRNMLRGNPLASAGVRALCAGVLLSLALVHVTTHAVIEMEGLEKGSDPHAGHVHRRMSSMRRALLQSADEGDVEDYGGGHEEEEGGTGGAHDHGFPWGMTCVLFGFLVMAGMEHLTHVLYDMAVARAARRAAEKGAAKSKAGGDGTDSDRQHDSGESAKQDGVVLASVATTDSLASNQLHNHHNQQQGPAPAMHGCATHATSLSAAAEGGVEGFRLMGLAVLFELGCSFHSFLIGLMLGTAVLWSEARNLLIVLSFHQFLEGVSLADVLTRANPKPWQLLLGVLLYSVTCPAGVGVGIGIADTYDSGSTTARAVQGTINGVAGGLLLYLAAALVLQEFGSGALARWRPLQRLFLYGLMWLGAAVFTVLGLWA</sequence>
<keyword evidence="3 6" id="KW-1133">Transmembrane helix</keyword>
<keyword evidence="8" id="KW-1185">Reference proteome</keyword>
<dbReference type="AlphaFoldDB" id="A0A835YGK8"/>
<evidence type="ECO:0000256" key="3">
    <source>
        <dbReference type="ARBA" id="ARBA00022989"/>
    </source>
</evidence>
<evidence type="ECO:0000313" key="7">
    <source>
        <dbReference type="EMBL" id="KAG2500828.1"/>
    </source>
</evidence>
<dbReference type="Pfam" id="PF02535">
    <property type="entry name" value="Zip"/>
    <property type="match status" value="1"/>
</dbReference>
<keyword evidence="2 6" id="KW-0812">Transmembrane</keyword>
<organism evidence="7 8">
    <name type="scientific">Edaphochlamys debaryana</name>
    <dbReference type="NCBI Taxonomy" id="47281"/>
    <lineage>
        <taxon>Eukaryota</taxon>
        <taxon>Viridiplantae</taxon>
        <taxon>Chlorophyta</taxon>
        <taxon>core chlorophytes</taxon>
        <taxon>Chlorophyceae</taxon>
        <taxon>CS clade</taxon>
        <taxon>Chlamydomonadales</taxon>
        <taxon>Chlamydomonadales incertae sedis</taxon>
        <taxon>Edaphochlamys</taxon>
    </lineage>
</organism>
<evidence type="ECO:0000256" key="2">
    <source>
        <dbReference type="ARBA" id="ARBA00022692"/>
    </source>
</evidence>
<feature type="transmembrane region" description="Helical" evidence="6">
    <location>
        <begin position="691"/>
        <end position="710"/>
    </location>
</feature>
<feature type="compositionally biased region" description="Basic and acidic residues" evidence="5">
    <location>
        <begin position="486"/>
        <end position="498"/>
    </location>
</feature>
<dbReference type="PANTHER" id="PTHR11040">
    <property type="entry name" value="ZINC/IRON TRANSPORTER"/>
    <property type="match status" value="1"/>
</dbReference>
<feature type="region of interest" description="Disordered" evidence="5">
    <location>
        <begin position="43"/>
        <end position="76"/>
    </location>
</feature>
<feature type="transmembrane region" description="Helical" evidence="6">
    <location>
        <begin position="320"/>
        <end position="340"/>
    </location>
</feature>
<dbReference type="InterPro" id="IPR003689">
    <property type="entry name" value="ZIP"/>
</dbReference>
<evidence type="ECO:0000256" key="1">
    <source>
        <dbReference type="ARBA" id="ARBA00004141"/>
    </source>
</evidence>
<dbReference type="EMBL" id="JAEHOE010000003">
    <property type="protein sequence ID" value="KAG2500828.1"/>
    <property type="molecule type" value="Genomic_DNA"/>
</dbReference>
<name>A0A835YGK8_9CHLO</name>
<accession>A0A835YGK8</accession>
<evidence type="ECO:0000256" key="5">
    <source>
        <dbReference type="SAM" id="MobiDB-lite"/>
    </source>
</evidence>
<feature type="transmembrane region" description="Helical" evidence="6">
    <location>
        <begin position="352"/>
        <end position="376"/>
    </location>
</feature>
<feature type="transmembrane region" description="Helical" evidence="6">
    <location>
        <begin position="616"/>
        <end position="640"/>
    </location>
</feature>
<feature type="compositionally biased region" description="Low complexity" evidence="5">
    <location>
        <begin position="147"/>
        <end position="162"/>
    </location>
</feature>
<proteinExistence type="predicted"/>
<feature type="region of interest" description="Disordered" evidence="5">
    <location>
        <begin position="286"/>
        <end position="314"/>
    </location>
</feature>
<feature type="compositionally biased region" description="Pro residues" evidence="5">
    <location>
        <begin position="60"/>
        <end position="73"/>
    </location>
</feature>
<gene>
    <name evidence="7" type="ORF">HYH03_001590</name>
</gene>
<dbReference type="Proteomes" id="UP000612055">
    <property type="component" value="Unassembled WGS sequence"/>
</dbReference>
<protein>
    <submittedName>
        <fullName evidence="7">Uncharacterized protein</fullName>
    </submittedName>
</protein>
<dbReference type="OrthoDB" id="448280at2759"/>
<evidence type="ECO:0000313" key="8">
    <source>
        <dbReference type="Proteomes" id="UP000612055"/>
    </source>
</evidence>
<dbReference type="PANTHER" id="PTHR11040:SF44">
    <property type="entry name" value="PROTEIN ZNTC-RELATED"/>
    <property type="match status" value="1"/>
</dbReference>
<evidence type="ECO:0000256" key="6">
    <source>
        <dbReference type="SAM" id="Phobius"/>
    </source>
</evidence>
<dbReference type="GO" id="GO:0005385">
    <property type="term" value="F:zinc ion transmembrane transporter activity"/>
    <property type="evidence" value="ECO:0007669"/>
    <property type="project" value="TreeGrafter"/>
</dbReference>
<feature type="region of interest" description="Disordered" evidence="5">
    <location>
        <begin position="473"/>
        <end position="498"/>
    </location>
</feature>
<feature type="region of interest" description="Disordered" evidence="5">
    <location>
        <begin position="147"/>
        <end position="169"/>
    </location>
</feature>
<feature type="region of interest" description="Disordered" evidence="5">
    <location>
        <begin position="409"/>
        <end position="430"/>
    </location>
</feature>
<feature type="compositionally biased region" description="Basic and acidic residues" evidence="5">
    <location>
        <begin position="293"/>
        <end position="314"/>
    </location>
</feature>
<reference evidence="7" key="1">
    <citation type="journal article" date="2020" name="bioRxiv">
        <title>Comparative genomics of Chlamydomonas.</title>
        <authorList>
            <person name="Craig R.J."/>
            <person name="Hasan A.R."/>
            <person name="Ness R.W."/>
            <person name="Keightley P.D."/>
        </authorList>
    </citation>
    <scope>NUCLEOTIDE SEQUENCE</scope>
    <source>
        <strain evidence="7">CCAP 11/70</strain>
    </source>
</reference>
<feature type="transmembrane region" description="Helical" evidence="6">
    <location>
        <begin position="436"/>
        <end position="459"/>
    </location>
</feature>
<dbReference type="GO" id="GO:0005886">
    <property type="term" value="C:plasma membrane"/>
    <property type="evidence" value="ECO:0007669"/>
    <property type="project" value="TreeGrafter"/>
</dbReference>